<evidence type="ECO:0000256" key="1">
    <source>
        <dbReference type="ARBA" id="ARBA00022723"/>
    </source>
</evidence>
<keyword evidence="4" id="KW-0804">Transcription</keyword>
<evidence type="ECO:0000256" key="7">
    <source>
        <dbReference type="SAM" id="Phobius"/>
    </source>
</evidence>
<evidence type="ECO:0000256" key="3">
    <source>
        <dbReference type="ARBA" id="ARBA00023125"/>
    </source>
</evidence>
<dbReference type="SMART" id="SM00906">
    <property type="entry name" value="Fungal_trans"/>
    <property type="match status" value="1"/>
</dbReference>
<dbReference type="InterPro" id="IPR001138">
    <property type="entry name" value="Zn2Cys6_DnaBD"/>
</dbReference>
<dbReference type="PROSITE" id="PS50048">
    <property type="entry name" value="ZN2_CY6_FUNGAL_2"/>
    <property type="match status" value="1"/>
</dbReference>
<accession>A0A2J5I3T6</accession>
<organism evidence="9 10">
    <name type="scientific">Aspergillus taichungensis</name>
    <dbReference type="NCBI Taxonomy" id="482145"/>
    <lineage>
        <taxon>Eukaryota</taxon>
        <taxon>Fungi</taxon>
        <taxon>Dikarya</taxon>
        <taxon>Ascomycota</taxon>
        <taxon>Pezizomycotina</taxon>
        <taxon>Eurotiomycetes</taxon>
        <taxon>Eurotiomycetidae</taxon>
        <taxon>Eurotiales</taxon>
        <taxon>Aspergillaceae</taxon>
        <taxon>Aspergillus</taxon>
        <taxon>Aspergillus subgen. Circumdati</taxon>
    </lineage>
</organism>
<keyword evidence="7" id="KW-1133">Transmembrane helix</keyword>
<evidence type="ECO:0000313" key="10">
    <source>
        <dbReference type="Proteomes" id="UP000235023"/>
    </source>
</evidence>
<feature type="compositionally biased region" description="Polar residues" evidence="6">
    <location>
        <begin position="157"/>
        <end position="167"/>
    </location>
</feature>
<feature type="domain" description="Zn(2)-C6 fungal-type" evidence="8">
    <location>
        <begin position="48"/>
        <end position="80"/>
    </location>
</feature>
<evidence type="ECO:0000256" key="4">
    <source>
        <dbReference type="ARBA" id="ARBA00023163"/>
    </source>
</evidence>
<dbReference type="CDD" id="cd00067">
    <property type="entry name" value="GAL4"/>
    <property type="match status" value="1"/>
</dbReference>
<keyword evidence="1" id="KW-0479">Metal-binding</keyword>
<keyword evidence="5" id="KW-0539">Nucleus</keyword>
<evidence type="ECO:0000256" key="6">
    <source>
        <dbReference type="SAM" id="MobiDB-lite"/>
    </source>
</evidence>
<reference evidence="10" key="1">
    <citation type="submission" date="2017-12" db="EMBL/GenBank/DDBJ databases">
        <authorList>
            <consortium name="DOE Joint Genome Institute"/>
            <person name="Mondo S.J."/>
            <person name="Kjaerbolling I."/>
            <person name="Vesth T.C."/>
            <person name="Frisvad J.C."/>
            <person name="Nybo J.L."/>
            <person name="Theobald S."/>
            <person name="Kuo A."/>
            <person name="Bowyer P."/>
            <person name="Matsuda Y."/>
            <person name="Lyhne E.K."/>
            <person name="Kogle M.E."/>
            <person name="Clum A."/>
            <person name="Lipzen A."/>
            <person name="Salamov A."/>
            <person name="Ngan C.Y."/>
            <person name="Daum C."/>
            <person name="Chiniquy J."/>
            <person name="Barry K."/>
            <person name="LaButti K."/>
            <person name="Haridas S."/>
            <person name="Simmons B.A."/>
            <person name="Magnuson J.K."/>
            <person name="Mortensen U.H."/>
            <person name="Larsen T.O."/>
            <person name="Grigoriev I.V."/>
            <person name="Baker S.E."/>
            <person name="Andersen M.R."/>
            <person name="Nordberg H.P."/>
            <person name="Cantor M.N."/>
            <person name="Hua S.X."/>
        </authorList>
    </citation>
    <scope>NUCLEOTIDE SEQUENCE [LARGE SCALE GENOMIC DNA]</scope>
    <source>
        <strain evidence="10">IBT 19404</strain>
    </source>
</reference>
<evidence type="ECO:0000313" key="9">
    <source>
        <dbReference type="EMBL" id="PLN84559.1"/>
    </source>
</evidence>
<feature type="region of interest" description="Disordered" evidence="6">
    <location>
        <begin position="800"/>
        <end position="845"/>
    </location>
</feature>
<dbReference type="PANTHER" id="PTHR46910">
    <property type="entry name" value="TRANSCRIPTION FACTOR PDR1"/>
    <property type="match status" value="1"/>
</dbReference>
<keyword evidence="3" id="KW-0238">DNA-binding</keyword>
<feature type="region of interest" description="Disordered" evidence="6">
    <location>
        <begin position="703"/>
        <end position="770"/>
    </location>
</feature>
<dbReference type="OrthoDB" id="2123952at2759"/>
<dbReference type="Gene3D" id="4.10.240.10">
    <property type="entry name" value="Zn(2)-C6 fungal-type DNA-binding domain"/>
    <property type="match status" value="1"/>
</dbReference>
<protein>
    <recommendedName>
        <fullName evidence="8">Zn(2)-C6 fungal-type domain-containing protein</fullName>
    </recommendedName>
</protein>
<keyword evidence="7" id="KW-0472">Membrane</keyword>
<feature type="compositionally biased region" description="Polar residues" evidence="6">
    <location>
        <begin position="19"/>
        <end position="38"/>
    </location>
</feature>
<keyword evidence="10" id="KW-1185">Reference proteome</keyword>
<feature type="region of interest" description="Disordered" evidence="6">
    <location>
        <begin position="887"/>
        <end position="963"/>
    </location>
</feature>
<dbReference type="EMBL" id="KZ559510">
    <property type="protein sequence ID" value="PLN84559.1"/>
    <property type="molecule type" value="Genomic_DNA"/>
</dbReference>
<dbReference type="CDD" id="cd12148">
    <property type="entry name" value="fungal_TF_MHR"/>
    <property type="match status" value="1"/>
</dbReference>
<proteinExistence type="predicted"/>
<dbReference type="InterPro" id="IPR050987">
    <property type="entry name" value="AtrR-like"/>
</dbReference>
<dbReference type="InterPro" id="IPR007219">
    <property type="entry name" value="XnlR_reg_dom"/>
</dbReference>
<dbReference type="GO" id="GO:0009893">
    <property type="term" value="P:positive regulation of metabolic process"/>
    <property type="evidence" value="ECO:0007669"/>
    <property type="project" value="UniProtKB-ARBA"/>
</dbReference>
<evidence type="ECO:0000256" key="5">
    <source>
        <dbReference type="ARBA" id="ARBA00023242"/>
    </source>
</evidence>
<feature type="compositionally biased region" description="Polar residues" evidence="6">
    <location>
        <begin position="832"/>
        <end position="845"/>
    </location>
</feature>
<dbReference type="GO" id="GO:0008270">
    <property type="term" value="F:zinc ion binding"/>
    <property type="evidence" value="ECO:0007669"/>
    <property type="project" value="InterPro"/>
</dbReference>
<dbReference type="PANTHER" id="PTHR46910:SF2">
    <property type="entry name" value="ZN(II)2CYS6 TRANSCRIPTION FACTOR (EUROFUNG)"/>
    <property type="match status" value="1"/>
</dbReference>
<feature type="transmembrane region" description="Helical" evidence="7">
    <location>
        <begin position="628"/>
        <end position="649"/>
    </location>
</feature>
<dbReference type="SUPFAM" id="SSF57701">
    <property type="entry name" value="Zn2/Cys6 DNA-binding domain"/>
    <property type="match status" value="1"/>
</dbReference>
<feature type="region of interest" description="Disordered" evidence="6">
    <location>
        <begin position="1"/>
        <end position="39"/>
    </location>
</feature>
<feature type="compositionally biased region" description="Low complexity" evidence="6">
    <location>
        <begin position="919"/>
        <end position="942"/>
    </location>
</feature>
<gene>
    <name evidence="9" type="ORF">BDW42DRAFT_162219</name>
</gene>
<evidence type="ECO:0000256" key="2">
    <source>
        <dbReference type="ARBA" id="ARBA00023015"/>
    </source>
</evidence>
<dbReference type="GO" id="GO:0003677">
    <property type="term" value="F:DNA binding"/>
    <property type="evidence" value="ECO:0007669"/>
    <property type="project" value="UniProtKB-KW"/>
</dbReference>
<dbReference type="Pfam" id="PF04082">
    <property type="entry name" value="Fungal_trans"/>
    <property type="match status" value="1"/>
</dbReference>
<dbReference type="GO" id="GO:0006351">
    <property type="term" value="P:DNA-templated transcription"/>
    <property type="evidence" value="ECO:0007669"/>
    <property type="project" value="InterPro"/>
</dbReference>
<feature type="compositionally biased region" description="Polar residues" evidence="6">
    <location>
        <begin position="943"/>
        <end position="955"/>
    </location>
</feature>
<dbReference type="GO" id="GO:0000981">
    <property type="term" value="F:DNA-binding transcription factor activity, RNA polymerase II-specific"/>
    <property type="evidence" value="ECO:0007669"/>
    <property type="project" value="InterPro"/>
</dbReference>
<feature type="region of interest" description="Disordered" evidence="6">
    <location>
        <begin position="120"/>
        <end position="202"/>
    </location>
</feature>
<dbReference type="InterPro" id="IPR036864">
    <property type="entry name" value="Zn2-C6_fun-type_DNA-bd_sf"/>
</dbReference>
<feature type="compositionally biased region" description="Polar residues" evidence="6">
    <location>
        <begin position="189"/>
        <end position="202"/>
    </location>
</feature>
<dbReference type="SMART" id="SM00066">
    <property type="entry name" value="GAL4"/>
    <property type="match status" value="1"/>
</dbReference>
<feature type="compositionally biased region" description="Low complexity" evidence="6">
    <location>
        <begin position="725"/>
        <end position="739"/>
    </location>
</feature>
<name>A0A2J5I3T6_9EURO</name>
<dbReference type="AlphaFoldDB" id="A0A2J5I3T6"/>
<feature type="compositionally biased region" description="Basic and acidic residues" evidence="6">
    <location>
        <begin position="703"/>
        <end position="718"/>
    </location>
</feature>
<feature type="compositionally biased region" description="Acidic residues" evidence="6">
    <location>
        <begin position="129"/>
        <end position="146"/>
    </location>
</feature>
<evidence type="ECO:0000259" key="8">
    <source>
        <dbReference type="PROSITE" id="PS50048"/>
    </source>
</evidence>
<sequence>MQNSPLDGRNLPSWGAPNHLTSSVSGSHPTPGTQSDLAYQSRRRNQLACESCYKKKIKCEVDGSNAACVQCMRRNIRCKFTSRREKRGDLKRTHYVKSLEERLRRTEDLLRAAGLLGEETLNEENLSSSEDEQLEEGSDVDHDQDDSPNPRLDPNKRSSGILASNSTKDSDHAADQDPPSDTAAGVDGSESSTSATGRQRFGQNPLQQVPVFKWDAREEHRYFGRSSSLSILSRDGIEWIKNKTGEKKFLRLLVSDSSHDCPWDYWRPDVFHDVFSSQVFKPLPPRAEVFSLLRDYFRTLNRLFPLYHEATFMKLVEWQYTQQTCDDAARWASINIIISLAYEYRYSNTQKSEKDRERAWLYYKNAMSVFAELTLRRTDLLSVQALLGMALFLRGNSGTQSTLPIITAAIRASHRLGLHRNIPRPHLPPAEQEQRKRVFWIAYILDQSTCIRSGNAPTQHYEDLDVEFPVEEESEFVLTNNTSFFRQLCSMTVIKSRIYNKLYATTALENKSALEIIGIVRGLHADLEKWKATSAFDLALKHERGGEDFLVGFASAGLQFVYYNSLIMVHRVPLVIHFIYAHRLATGGQVPIDLKAILKESLTSTAVCVQAARDTLRLVNNLPWGDIAWIWSLLYYIFLAVIMIFVNILRDSGHPKVKEDIQSLNVAATFFATLIPGDGPCNYARFMTRMCANFERTARTVFERHQKTATRPTDRQIQSRDPTITSESNTTAVSSASSSRNDRPPAAPKSLSPDRSPASNTNVPSNIKGFPRVNSSGYVVVPGSPPQNPVHLNTAPAVIHQNHHHHQQQQAQPQQQPQPQPPIHQTYPQPNNLPTTQTDPYSLQNFFPFDPASGFFAQPDLWQIPLTADWEFGGQFLPGLFGGPAAPFYQGDIPGQSHPQPPHQQTTPTPIDMSYGYMQHGPSQSPHQHPSQTQTTSTLQGHDPTTVSMWTNTGYTDPFLRGGMGGQADGRMYY</sequence>
<dbReference type="Proteomes" id="UP000235023">
    <property type="component" value="Unassembled WGS sequence"/>
</dbReference>
<keyword evidence="2" id="KW-0805">Transcription regulation</keyword>
<keyword evidence="7" id="KW-0812">Transmembrane</keyword>